<sequence>MDTFKTPVTRLARLFLKSRDAWKAKALDKQRRLRAAQVKIRDLERSRAYWKDRALGAHGGGSPATTEATPSDVPEESGDAAQRLARLPPPGHQHSLMVMQLTLQMYLQTGLGSRGVPGVLHLLEPWLPVSIPTHTTVLNWV</sequence>
<evidence type="ECO:0000313" key="3">
    <source>
        <dbReference type="Proteomes" id="UP000471640"/>
    </source>
</evidence>
<gene>
    <name evidence="2" type="ORF">G3480_26490</name>
</gene>
<keyword evidence="3" id="KW-1185">Reference proteome</keyword>
<proteinExistence type="predicted"/>
<reference evidence="2 3" key="2">
    <citation type="submission" date="2020-02" db="EMBL/GenBank/DDBJ databases">
        <title>Genome sequences of Thiorhodococcus mannitoliphagus and Thiorhodococcus minor, purple sulfur photosynthetic bacteria in the gammaproteobacterial family, Chromatiaceae.</title>
        <authorList>
            <person name="Aviles F.A."/>
            <person name="Meyer T.E."/>
            <person name="Kyndt J.A."/>
        </authorList>
    </citation>
    <scope>NUCLEOTIDE SEQUENCE [LARGE SCALE GENOMIC DNA]</scope>
    <source>
        <strain evidence="2 3">DSM 18266</strain>
    </source>
</reference>
<feature type="region of interest" description="Disordered" evidence="1">
    <location>
        <begin position="54"/>
        <end position="91"/>
    </location>
</feature>
<dbReference type="Proteomes" id="UP000471640">
    <property type="component" value="Unassembled WGS sequence"/>
</dbReference>
<accession>A0A6P1E1W2</accession>
<organism evidence="2 3">
    <name type="scientific">Thiorhodococcus mannitoliphagus</name>
    <dbReference type="NCBI Taxonomy" id="329406"/>
    <lineage>
        <taxon>Bacteria</taxon>
        <taxon>Pseudomonadati</taxon>
        <taxon>Pseudomonadota</taxon>
        <taxon>Gammaproteobacteria</taxon>
        <taxon>Chromatiales</taxon>
        <taxon>Chromatiaceae</taxon>
        <taxon>Thiorhodococcus</taxon>
    </lineage>
</organism>
<dbReference type="AlphaFoldDB" id="A0A6P1E1W2"/>
<reference evidence="3" key="1">
    <citation type="journal article" date="2020" name="Microbiol. Resour. Announc.">
        <title>Draft Genome Sequences of Thiorhodococcus mannitoliphagus and Thiorhodococcus minor, Purple Sulfur Photosynthetic Bacteria in the Gammaproteobacterial Family Chromatiaceae.</title>
        <authorList>
            <person name="Aviles F.A."/>
            <person name="Meyer T.E."/>
            <person name="Kyndt J.A."/>
        </authorList>
    </citation>
    <scope>NUCLEOTIDE SEQUENCE [LARGE SCALE GENOMIC DNA]</scope>
    <source>
        <strain evidence="3">DSM 18266</strain>
    </source>
</reference>
<evidence type="ECO:0000256" key="1">
    <source>
        <dbReference type="SAM" id="MobiDB-lite"/>
    </source>
</evidence>
<comment type="caution">
    <text evidence="2">The sequence shown here is derived from an EMBL/GenBank/DDBJ whole genome shotgun (WGS) entry which is preliminary data.</text>
</comment>
<dbReference type="EMBL" id="JAAIJR010000313">
    <property type="protein sequence ID" value="NEX23770.1"/>
    <property type="molecule type" value="Genomic_DNA"/>
</dbReference>
<protein>
    <submittedName>
        <fullName evidence="2">Uncharacterized protein</fullName>
    </submittedName>
</protein>
<evidence type="ECO:0000313" key="2">
    <source>
        <dbReference type="EMBL" id="NEX23770.1"/>
    </source>
</evidence>
<dbReference type="RefSeq" id="WP_164657181.1">
    <property type="nucleotide sequence ID" value="NZ_JAAIJR010000313.1"/>
</dbReference>
<name>A0A6P1E1W2_9GAMM</name>